<comment type="catalytic activity">
    <reaction evidence="11 12 13">
        <text>L-threonyl-[protein] + FAD = FMN-L-threonyl-[protein] + AMP + H(+)</text>
        <dbReference type="Rhea" id="RHEA:36847"/>
        <dbReference type="Rhea" id="RHEA-COMP:11060"/>
        <dbReference type="Rhea" id="RHEA-COMP:11061"/>
        <dbReference type="ChEBI" id="CHEBI:15378"/>
        <dbReference type="ChEBI" id="CHEBI:30013"/>
        <dbReference type="ChEBI" id="CHEBI:57692"/>
        <dbReference type="ChEBI" id="CHEBI:74257"/>
        <dbReference type="ChEBI" id="CHEBI:456215"/>
        <dbReference type="EC" id="2.7.1.180"/>
    </reaction>
</comment>
<dbReference type="Pfam" id="PF02424">
    <property type="entry name" value="ApbE"/>
    <property type="match status" value="1"/>
</dbReference>
<protein>
    <recommendedName>
        <fullName evidence="4 12">FAD:protein FMN transferase</fullName>
        <ecNumber evidence="3 12">2.7.1.180</ecNumber>
    </recommendedName>
    <alternativeName>
        <fullName evidence="10 12">Flavin transferase</fullName>
    </alternativeName>
</protein>
<dbReference type="SUPFAM" id="SSF143631">
    <property type="entry name" value="ApbE-like"/>
    <property type="match status" value="1"/>
</dbReference>
<evidence type="ECO:0000256" key="4">
    <source>
        <dbReference type="ARBA" id="ARBA00016337"/>
    </source>
</evidence>
<evidence type="ECO:0000256" key="2">
    <source>
        <dbReference type="ARBA" id="ARBA00008282"/>
    </source>
</evidence>
<comment type="cofactor">
    <cofactor evidence="1 13">
        <name>Mg(2+)</name>
        <dbReference type="ChEBI" id="CHEBI:18420"/>
    </cofactor>
</comment>
<keyword evidence="9 12" id="KW-0460">Magnesium</keyword>
<evidence type="ECO:0000256" key="12">
    <source>
        <dbReference type="PIRNR" id="PIRNR006268"/>
    </source>
</evidence>
<keyword evidence="7 12" id="KW-0479">Metal-binding</keyword>
<evidence type="ECO:0000256" key="13">
    <source>
        <dbReference type="RuleBase" id="RU363002"/>
    </source>
</evidence>
<evidence type="ECO:0000313" key="15">
    <source>
        <dbReference type="Proteomes" id="UP001595722"/>
    </source>
</evidence>
<keyword evidence="15" id="KW-1185">Reference proteome</keyword>
<name>A0ABV7VS19_9GAMM</name>
<dbReference type="EC" id="2.7.1.180" evidence="3 12"/>
<evidence type="ECO:0000256" key="1">
    <source>
        <dbReference type="ARBA" id="ARBA00001946"/>
    </source>
</evidence>
<keyword evidence="8 12" id="KW-0274">FAD</keyword>
<proteinExistence type="inferred from homology"/>
<evidence type="ECO:0000256" key="9">
    <source>
        <dbReference type="ARBA" id="ARBA00022842"/>
    </source>
</evidence>
<dbReference type="GO" id="GO:0016740">
    <property type="term" value="F:transferase activity"/>
    <property type="evidence" value="ECO:0007669"/>
    <property type="project" value="UniProtKB-KW"/>
</dbReference>
<keyword evidence="13" id="KW-0472">Membrane</keyword>
<evidence type="ECO:0000256" key="3">
    <source>
        <dbReference type="ARBA" id="ARBA00011955"/>
    </source>
</evidence>
<dbReference type="InterPro" id="IPR003374">
    <property type="entry name" value="ApbE-like_sf"/>
</dbReference>
<keyword evidence="6 12" id="KW-0808">Transferase</keyword>
<dbReference type="Gene3D" id="3.10.520.10">
    <property type="entry name" value="ApbE-like domains"/>
    <property type="match status" value="1"/>
</dbReference>
<evidence type="ECO:0000256" key="11">
    <source>
        <dbReference type="ARBA" id="ARBA00048540"/>
    </source>
</evidence>
<evidence type="ECO:0000313" key="14">
    <source>
        <dbReference type="EMBL" id="MFC3680080.1"/>
    </source>
</evidence>
<evidence type="ECO:0000256" key="5">
    <source>
        <dbReference type="ARBA" id="ARBA00022630"/>
    </source>
</evidence>
<comment type="subcellular location">
    <subcellularLocation>
        <location evidence="13">Cell inner membrane</location>
        <topology evidence="13">Lipid-anchor</topology>
        <orientation evidence="13">Periplasmic side</orientation>
    </subcellularLocation>
</comment>
<evidence type="ECO:0000256" key="10">
    <source>
        <dbReference type="ARBA" id="ARBA00031306"/>
    </source>
</evidence>
<accession>A0ABV7VS19</accession>
<comment type="caution">
    <text evidence="14">The sequence shown here is derived from an EMBL/GenBank/DDBJ whole genome shotgun (WGS) entry which is preliminary data.</text>
</comment>
<organism evidence="14 15">
    <name type="scientific">Bacterioplanoides pacificum</name>
    <dbReference type="NCBI Taxonomy" id="1171596"/>
    <lineage>
        <taxon>Bacteria</taxon>
        <taxon>Pseudomonadati</taxon>
        <taxon>Pseudomonadota</taxon>
        <taxon>Gammaproteobacteria</taxon>
        <taxon>Oceanospirillales</taxon>
        <taxon>Oceanospirillaceae</taxon>
        <taxon>Bacterioplanoides</taxon>
    </lineage>
</organism>
<dbReference type="PROSITE" id="PS51257">
    <property type="entry name" value="PROKAR_LIPOPROTEIN"/>
    <property type="match status" value="1"/>
</dbReference>
<keyword evidence="13" id="KW-0997">Cell inner membrane</keyword>
<dbReference type="PANTHER" id="PTHR30040">
    <property type="entry name" value="THIAMINE BIOSYNTHESIS LIPOPROTEIN APBE"/>
    <property type="match status" value="1"/>
</dbReference>
<keyword evidence="5 12" id="KW-0285">Flavoprotein</keyword>
<dbReference type="PANTHER" id="PTHR30040:SF2">
    <property type="entry name" value="FAD:PROTEIN FMN TRANSFERASE"/>
    <property type="match status" value="1"/>
</dbReference>
<dbReference type="PIRSF" id="PIRSF006268">
    <property type="entry name" value="ApbE"/>
    <property type="match status" value="1"/>
</dbReference>
<comment type="similarity">
    <text evidence="2 12 13">Belongs to the ApbE family.</text>
</comment>
<dbReference type="EMBL" id="JBHRYB010000005">
    <property type="protein sequence ID" value="MFC3680080.1"/>
    <property type="molecule type" value="Genomic_DNA"/>
</dbReference>
<evidence type="ECO:0000256" key="8">
    <source>
        <dbReference type="ARBA" id="ARBA00022827"/>
    </source>
</evidence>
<evidence type="ECO:0000256" key="6">
    <source>
        <dbReference type="ARBA" id="ARBA00022679"/>
    </source>
</evidence>
<sequence>MLKSFLPVLALIFLLAGCGQSERVVKISGPTMGTWYHISWVASDDDSAELQQQVDERLAEINRIMSTYDPESELSRINQSQHWPLNRTVSADLYEVLQISQQIYRQSGGAFDITVGPLVNLWGFGPDGNISQAPEQQQITQKLARTGSDVLSLKQGQLSLAEPRYLDLSAVAKGWAVDDIASLVEAHGYHNFLVEIGGEIKLGGSKPGGKPWHIAIERPQLAMQADPQLIIAPGNRAVATSGDYRNFFEDDGVRYSHTIDSHTGRPVRHNLASVTVIDASSARADAWATALTVAGPEKGMLLAEQQKLAVYMILREEDGFSERTSSQFKRWFPEAAQQTNNQHR</sequence>
<dbReference type="Proteomes" id="UP001595722">
    <property type="component" value="Unassembled WGS sequence"/>
</dbReference>
<gene>
    <name evidence="14" type="ORF">ACFOMG_08140</name>
</gene>
<dbReference type="RefSeq" id="WP_376865919.1">
    <property type="nucleotide sequence ID" value="NZ_JBHRYB010000005.1"/>
</dbReference>
<comment type="function">
    <text evidence="13">Flavin transferase that catalyzes the transfer of the FMN moiety of FAD and its covalent binding to the hydroxyl group of a threonine residue in a target flavoprotein.</text>
</comment>
<evidence type="ECO:0000256" key="7">
    <source>
        <dbReference type="ARBA" id="ARBA00022723"/>
    </source>
</evidence>
<reference evidence="15" key="1">
    <citation type="journal article" date="2019" name="Int. J. Syst. Evol. Microbiol.">
        <title>The Global Catalogue of Microorganisms (GCM) 10K type strain sequencing project: providing services to taxonomists for standard genome sequencing and annotation.</title>
        <authorList>
            <consortium name="The Broad Institute Genomics Platform"/>
            <consortium name="The Broad Institute Genome Sequencing Center for Infectious Disease"/>
            <person name="Wu L."/>
            <person name="Ma J."/>
        </authorList>
    </citation>
    <scope>NUCLEOTIDE SEQUENCE [LARGE SCALE GENOMIC DNA]</scope>
    <source>
        <strain evidence="15">KCTC 42424</strain>
    </source>
</reference>
<keyword evidence="13" id="KW-1003">Cell membrane</keyword>
<dbReference type="InterPro" id="IPR024932">
    <property type="entry name" value="ApbE"/>
</dbReference>
<keyword evidence="13" id="KW-0449">Lipoprotein</keyword>